<keyword evidence="2" id="KW-0812">Transmembrane</keyword>
<feature type="region of interest" description="Disordered" evidence="1">
    <location>
        <begin position="88"/>
        <end position="111"/>
    </location>
</feature>
<comment type="caution">
    <text evidence="3">The sequence shown here is derived from an EMBL/GenBank/DDBJ whole genome shotgun (WGS) entry which is preliminary data.</text>
</comment>
<evidence type="ECO:0000313" key="3">
    <source>
        <dbReference type="EMBL" id="KKN40704.1"/>
    </source>
</evidence>
<keyword evidence="2" id="KW-0472">Membrane</keyword>
<keyword evidence="2" id="KW-1133">Transmembrane helix</keyword>
<sequence length="130" mass="13839">MSIRVDQGITCPSCGTKIGNVLEIEVETHMSIGLLLMSILIGLAFGFSFATLAPDRVIMEAVGVGVVTASIAFLMFLRILPRPMSGRLIRETPQTPPPPDLTAQAHTDPAQTLELESEEAVGAGSDVHRV</sequence>
<protein>
    <submittedName>
        <fullName evidence="3">Uncharacterized protein</fullName>
    </submittedName>
</protein>
<evidence type="ECO:0000256" key="2">
    <source>
        <dbReference type="SAM" id="Phobius"/>
    </source>
</evidence>
<feature type="transmembrane region" description="Helical" evidence="2">
    <location>
        <begin position="58"/>
        <end position="80"/>
    </location>
</feature>
<accession>A0A0F9QDR2</accession>
<gene>
    <name evidence="3" type="ORF">LCGC14_0730880</name>
</gene>
<dbReference type="EMBL" id="LAZR01001689">
    <property type="protein sequence ID" value="KKN40704.1"/>
    <property type="molecule type" value="Genomic_DNA"/>
</dbReference>
<dbReference type="AlphaFoldDB" id="A0A0F9QDR2"/>
<organism evidence="3">
    <name type="scientific">marine sediment metagenome</name>
    <dbReference type="NCBI Taxonomy" id="412755"/>
    <lineage>
        <taxon>unclassified sequences</taxon>
        <taxon>metagenomes</taxon>
        <taxon>ecological metagenomes</taxon>
    </lineage>
</organism>
<feature type="transmembrane region" description="Helical" evidence="2">
    <location>
        <begin position="32"/>
        <end position="52"/>
    </location>
</feature>
<name>A0A0F9QDR2_9ZZZZ</name>
<reference evidence="3" key="1">
    <citation type="journal article" date="2015" name="Nature">
        <title>Complex archaea that bridge the gap between prokaryotes and eukaryotes.</title>
        <authorList>
            <person name="Spang A."/>
            <person name="Saw J.H."/>
            <person name="Jorgensen S.L."/>
            <person name="Zaremba-Niedzwiedzka K."/>
            <person name="Martijn J."/>
            <person name="Lind A.E."/>
            <person name="van Eijk R."/>
            <person name="Schleper C."/>
            <person name="Guy L."/>
            <person name="Ettema T.J."/>
        </authorList>
    </citation>
    <scope>NUCLEOTIDE SEQUENCE</scope>
</reference>
<evidence type="ECO:0000256" key="1">
    <source>
        <dbReference type="SAM" id="MobiDB-lite"/>
    </source>
</evidence>
<proteinExistence type="predicted"/>